<sequence>MKTLKYAFAVALMGSASHAFAQYQVDALRNSQSQPIGTARTLGIGGAGAAIGGDYGAVGINPAGLGMFQRSEISFSPGVSFLNTSSQGFGTTTSESRNNLNVASLGMVFAHRRPDGDPSPWRAGAFSLGLIRTADFNQRFRYDGNPPQNQDFFQRLDEDHGGALDELAYNTFLTDSINGERRLSDPFLATGFGDQPLRQGETVNTTGANTQVDIAYGASYQDKFYIGGGVGIVLSRYSTERITTVVDPQTVTDEEATSFGSLRLRSAIDTRGTGINARLGLIYRPVDALRIGASIQTPTYFQFDETYNASLQAQFDKPIKVGNQTYSSASDAIDAEQLSYTLTTPFRATGGISAVIGKYGFLSGDVEYLNYSQAHLANNANGSFANSARDFGGDNDAVSSLYSSAVNVRLGGELRLDVLRVRAGFAHYGDPYRDVSVSQGRNYFTGGLGLRQGNFFLDVAGVYAQSKQLYSPYTLFVRNTKTPVVEVNSKPLTTTITAGILF</sequence>
<gene>
    <name evidence="9" type="ORF">CDA63_02490</name>
</gene>
<dbReference type="GO" id="GO:0015483">
    <property type="term" value="F:long-chain fatty acid transporting porin activity"/>
    <property type="evidence" value="ECO:0007669"/>
    <property type="project" value="TreeGrafter"/>
</dbReference>
<evidence type="ECO:0000256" key="3">
    <source>
        <dbReference type="ARBA" id="ARBA00022452"/>
    </source>
</evidence>
<dbReference type="GO" id="GO:0009279">
    <property type="term" value="C:cell outer membrane"/>
    <property type="evidence" value="ECO:0007669"/>
    <property type="project" value="UniProtKB-SubCell"/>
</dbReference>
<keyword evidence="4" id="KW-0812">Transmembrane</keyword>
<evidence type="ECO:0000256" key="8">
    <source>
        <dbReference type="SAM" id="SignalP"/>
    </source>
</evidence>
<keyword evidence="7" id="KW-0998">Cell outer membrane</keyword>
<keyword evidence="5 8" id="KW-0732">Signal</keyword>
<proteinExistence type="inferred from homology"/>
<keyword evidence="10" id="KW-1185">Reference proteome</keyword>
<evidence type="ECO:0000313" key="10">
    <source>
        <dbReference type="Proteomes" id="UP000197277"/>
    </source>
</evidence>
<dbReference type="InterPro" id="IPR005017">
    <property type="entry name" value="OMPP1/FadL/TodX"/>
</dbReference>
<organism evidence="9 10">
    <name type="scientific">Hymenobacter amundsenii</name>
    <dbReference type="NCBI Taxonomy" id="2006685"/>
    <lineage>
        <taxon>Bacteria</taxon>
        <taxon>Pseudomonadati</taxon>
        <taxon>Bacteroidota</taxon>
        <taxon>Cytophagia</taxon>
        <taxon>Cytophagales</taxon>
        <taxon>Hymenobacteraceae</taxon>
        <taxon>Hymenobacter</taxon>
    </lineage>
</organism>
<dbReference type="RefSeq" id="WP_088462868.1">
    <property type="nucleotide sequence ID" value="NZ_NIRR01000002.1"/>
</dbReference>
<comment type="similarity">
    <text evidence="2">Belongs to the OmpP1/FadL family.</text>
</comment>
<dbReference type="Proteomes" id="UP000197277">
    <property type="component" value="Unassembled WGS sequence"/>
</dbReference>
<comment type="caution">
    <text evidence="9">The sequence shown here is derived from an EMBL/GenBank/DDBJ whole genome shotgun (WGS) entry which is preliminary data.</text>
</comment>
<evidence type="ECO:0000256" key="6">
    <source>
        <dbReference type="ARBA" id="ARBA00023136"/>
    </source>
</evidence>
<evidence type="ECO:0000256" key="1">
    <source>
        <dbReference type="ARBA" id="ARBA00004571"/>
    </source>
</evidence>
<name>A0A246FPG2_9BACT</name>
<accession>A0A246FPG2</accession>
<evidence type="ECO:0008006" key="11">
    <source>
        <dbReference type="Google" id="ProtNLM"/>
    </source>
</evidence>
<evidence type="ECO:0000313" key="9">
    <source>
        <dbReference type="EMBL" id="OWP64646.1"/>
    </source>
</evidence>
<evidence type="ECO:0000256" key="5">
    <source>
        <dbReference type="ARBA" id="ARBA00022729"/>
    </source>
</evidence>
<dbReference type="OrthoDB" id="9765571at2"/>
<dbReference type="PANTHER" id="PTHR35093:SF8">
    <property type="entry name" value="OUTER MEMBRANE PROTEIN NMB0088-RELATED"/>
    <property type="match status" value="1"/>
</dbReference>
<keyword evidence="3" id="KW-1134">Transmembrane beta strand</keyword>
<comment type="subcellular location">
    <subcellularLocation>
        <location evidence="1">Cell outer membrane</location>
        <topology evidence="1">Multi-pass membrane protein</topology>
    </subcellularLocation>
</comment>
<feature type="chain" id="PRO_5013372192" description="Aromatic hydrocarbon degradation protein" evidence="8">
    <location>
        <begin position="22"/>
        <end position="502"/>
    </location>
</feature>
<dbReference type="EMBL" id="NIRR01000002">
    <property type="protein sequence ID" value="OWP64646.1"/>
    <property type="molecule type" value="Genomic_DNA"/>
</dbReference>
<evidence type="ECO:0000256" key="7">
    <source>
        <dbReference type="ARBA" id="ARBA00023237"/>
    </source>
</evidence>
<reference evidence="9 10" key="1">
    <citation type="submission" date="2017-06" db="EMBL/GenBank/DDBJ databases">
        <title>Hymenobacter amundsenii sp. nov. isolated from regoliths in Antarctica.</title>
        <authorList>
            <person name="Sedlacek I."/>
            <person name="Kralova S."/>
            <person name="Pantucek R."/>
            <person name="Svec P."/>
            <person name="Holochova P."/>
            <person name="Stankova E."/>
            <person name="Vrbovska V."/>
            <person name="Busse H.-J."/>
        </authorList>
    </citation>
    <scope>NUCLEOTIDE SEQUENCE [LARGE SCALE GENOMIC DNA]</scope>
    <source>
        <strain evidence="9 10">CCM 8682</strain>
    </source>
</reference>
<dbReference type="Gene3D" id="2.40.160.60">
    <property type="entry name" value="Outer membrane protein transport protein (OMPP1/FadL/TodX)"/>
    <property type="match status" value="1"/>
</dbReference>
<dbReference type="SUPFAM" id="SSF56935">
    <property type="entry name" value="Porins"/>
    <property type="match status" value="1"/>
</dbReference>
<keyword evidence="6" id="KW-0472">Membrane</keyword>
<dbReference type="PANTHER" id="PTHR35093">
    <property type="entry name" value="OUTER MEMBRANE PROTEIN NMB0088-RELATED"/>
    <property type="match status" value="1"/>
</dbReference>
<evidence type="ECO:0000256" key="2">
    <source>
        <dbReference type="ARBA" id="ARBA00008163"/>
    </source>
</evidence>
<dbReference type="AlphaFoldDB" id="A0A246FPG2"/>
<feature type="signal peptide" evidence="8">
    <location>
        <begin position="1"/>
        <end position="21"/>
    </location>
</feature>
<protein>
    <recommendedName>
        <fullName evidence="11">Aromatic hydrocarbon degradation protein</fullName>
    </recommendedName>
</protein>
<evidence type="ECO:0000256" key="4">
    <source>
        <dbReference type="ARBA" id="ARBA00022692"/>
    </source>
</evidence>